<accession>A0ABU4AGP2</accession>
<dbReference type="PIRSF" id="PIRSF008159">
    <property type="entry name" value="UCP008159_ABC"/>
    <property type="match status" value="1"/>
</dbReference>
<protein>
    <submittedName>
        <fullName evidence="2">DUF1007 family protein</fullName>
    </submittedName>
</protein>
<sequence length="214" mass="23585">MLRTGIALLAIACAAPAFAHPHVFAEARLDVNVDDQGNIASLHHVWRFDDLFSSTVLVEFDKNQDLALSQEELDEVAGVVHASLADFNYFQLVTRDGKDVAMEAPDRLIADFVDNQLIILFESKPEAPLALDGKISLGVYDPTFYTAIDFIEDSYMTVNNLPAGCTQSVVRPDPDEALAQNQQTLTEAFFEDPTGNDMSKIFATRLEIACNKDS</sequence>
<dbReference type="InterPro" id="IPR016537">
    <property type="entry name" value="UCP008159_ABC"/>
</dbReference>
<evidence type="ECO:0000313" key="3">
    <source>
        <dbReference type="Proteomes" id="UP001185659"/>
    </source>
</evidence>
<evidence type="ECO:0000313" key="2">
    <source>
        <dbReference type="EMBL" id="MDV6225407.1"/>
    </source>
</evidence>
<dbReference type="RefSeq" id="WP_222473993.1">
    <property type="nucleotide sequence ID" value="NZ_CP177239.1"/>
</dbReference>
<evidence type="ECO:0000256" key="1">
    <source>
        <dbReference type="SAM" id="SignalP"/>
    </source>
</evidence>
<reference evidence="2 3" key="1">
    <citation type="submission" date="2023-10" db="EMBL/GenBank/DDBJ databases">
        <authorList>
            <person name="Venkata Ramana C."/>
            <person name="Sasikala C."/>
            <person name="Dhurka M."/>
        </authorList>
    </citation>
    <scope>NUCLEOTIDE SEQUENCE [LARGE SCALE GENOMIC DNA]</scope>
    <source>
        <strain evidence="2 3">KCTC 32151</strain>
    </source>
</reference>
<dbReference type="InterPro" id="IPR010412">
    <property type="entry name" value="DUF1007"/>
</dbReference>
<dbReference type="EMBL" id="JAWLIP010000001">
    <property type="protein sequence ID" value="MDV6225407.1"/>
    <property type="molecule type" value="Genomic_DNA"/>
</dbReference>
<proteinExistence type="predicted"/>
<name>A0ABU4AGP2_9HYPH</name>
<keyword evidence="3" id="KW-1185">Reference proteome</keyword>
<comment type="caution">
    <text evidence="2">The sequence shown here is derived from an EMBL/GenBank/DDBJ whole genome shotgun (WGS) entry which is preliminary data.</text>
</comment>
<dbReference type="Pfam" id="PF06226">
    <property type="entry name" value="DUF1007"/>
    <property type="match status" value="1"/>
</dbReference>
<keyword evidence="1" id="KW-0732">Signal</keyword>
<gene>
    <name evidence="2" type="ORF">R2G56_03825</name>
</gene>
<feature type="signal peptide" evidence="1">
    <location>
        <begin position="1"/>
        <end position="19"/>
    </location>
</feature>
<organism evidence="2 3">
    <name type="scientific">Nitratireductor aquimarinus</name>
    <dbReference type="NCBI Taxonomy" id="889300"/>
    <lineage>
        <taxon>Bacteria</taxon>
        <taxon>Pseudomonadati</taxon>
        <taxon>Pseudomonadota</taxon>
        <taxon>Alphaproteobacteria</taxon>
        <taxon>Hyphomicrobiales</taxon>
        <taxon>Phyllobacteriaceae</taxon>
        <taxon>Nitratireductor</taxon>
    </lineage>
</organism>
<dbReference type="Proteomes" id="UP001185659">
    <property type="component" value="Unassembled WGS sequence"/>
</dbReference>
<feature type="chain" id="PRO_5047219552" evidence="1">
    <location>
        <begin position="20"/>
        <end position="214"/>
    </location>
</feature>